<sequence>MSTDLQALLRAIGPRWATDINSHRDQVVRAYSAVLADRPLPGLAIQRDQAYGEHPRQRLDVYQSHEAQQPGACLPIMMFVHGGAFLRGQMNPTEQVYGNVPRFFARHGFIGINVEYRLAPEAPFPAGAQDLALAVDWVRAHATSFGGDARRLVLVGHSAGGAHVASYVCDPRVQPVQPKVAGVVLISARLRADVRPDNPNAAGVRAYFGEDEARYEPDSAVTHAARLNVPALVAVAEYENPWLDVYAAEFCHRVGLAQGRAPRSIWLPVHNHTSIVAHIDSGDDAFGEQLLDFSRGLAPCPS</sequence>
<evidence type="ECO:0000256" key="1">
    <source>
        <dbReference type="ARBA" id="ARBA00022801"/>
    </source>
</evidence>
<accession>A0A4R6QNL8</accession>
<dbReference type="Pfam" id="PF20434">
    <property type="entry name" value="BD-FAE"/>
    <property type="match status" value="1"/>
</dbReference>
<dbReference type="InterPro" id="IPR049492">
    <property type="entry name" value="BD-FAE-like_dom"/>
</dbReference>
<name>A0A4R6QNL8_9BURK</name>
<evidence type="ECO:0000313" key="3">
    <source>
        <dbReference type="EMBL" id="TDP72576.1"/>
    </source>
</evidence>
<dbReference type="EMBL" id="SNXS01000002">
    <property type="protein sequence ID" value="TDP72576.1"/>
    <property type="molecule type" value="Genomic_DNA"/>
</dbReference>
<proteinExistence type="predicted"/>
<dbReference type="InParanoid" id="A0A4R6QNL8"/>
<dbReference type="Gene3D" id="3.40.50.1820">
    <property type="entry name" value="alpha/beta hydrolase"/>
    <property type="match status" value="1"/>
</dbReference>
<dbReference type="AlphaFoldDB" id="A0A4R6QNL8"/>
<evidence type="ECO:0000313" key="4">
    <source>
        <dbReference type="Proteomes" id="UP000295361"/>
    </source>
</evidence>
<gene>
    <name evidence="3" type="ORF">DES47_102321</name>
</gene>
<organism evidence="3 4">
    <name type="scientific">Roseateles toxinivorans</name>
    <dbReference type="NCBI Taxonomy" id="270368"/>
    <lineage>
        <taxon>Bacteria</taxon>
        <taxon>Pseudomonadati</taxon>
        <taxon>Pseudomonadota</taxon>
        <taxon>Betaproteobacteria</taxon>
        <taxon>Burkholderiales</taxon>
        <taxon>Sphaerotilaceae</taxon>
        <taxon>Roseateles</taxon>
    </lineage>
</organism>
<dbReference type="PROSITE" id="PS00122">
    <property type="entry name" value="CARBOXYLESTERASE_B_1"/>
    <property type="match status" value="1"/>
</dbReference>
<evidence type="ECO:0000259" key="2">
    <source>
        <dbReference type="Pfam" id="PF20434"/>
    </source>
</evidence>
<dbReference type="RefSeq" id="WP_133700032.1">
    <property type="nucleotide sequence ID" value="NZ_SNXS01000002.1"/>
</dbReference>
<comment type="caution">
    <text evidence="3">The sequence shown here is derived from an EMBL/GenBank/DDBJ whole genome shotgun (WGS) entry which is preliminary data.</text>
</comment>
<dbReference type="OrthoDB" id="9771666at2"/>
<keyword evidence="4" id="KW-1185">Reference proteome</keyword>
<dbReference type="Proteomes" id="UP000295361">
    <property type="component" value="Unassembled WGS sequence"/>
</dbReference>
<protein>
    <submittedName>
        <fullName evidence="3">Acetyl esterase/lipase</fullName>
    </submittedName>
</protein>
<feature type="domain" description="BD-FAE-like" evidence="2">
    <location>
        <begin position="59"/>
        <end position="166"/>
    </location>
</feature>
<reference evidence="3 4" key="1">
    <citation type="submission" date="2019-03" db="EMBL/GenBank/DDBJ databases">
        <title>Genomic Encyclopedia of Type Strains, Phase IV (KMG-IV): sequencing the most valuable type-strain genomes for metagenomic binning, comparative biology and taxonomic classification.</title>
        <authorList>
            <person name="Goeker M."/>
        </authorList>
    </citation>
    <scope>NUCLEOTIDE SEQUENCE [LARGE SCALE GENOMIC DNA]</scope>
    <source>
        <strain evidence="3 4">DSM 16998</strain>
    </source>
</reference>
<dbReference type="PANTHER" id="PTHR48081">
    <property type="entry name" value="AB HYDROLASE SUPERFAMILY PROTEIN C4A8.06C"/>
    <property type="match status" value="1"/>
</dbReference>
<dbReference type="InterPro" id="IPR050300">
    <property type="entry name" value="GDXG_lipolytic_enzyme"/>
</dbReference>
<dbReference type="SUPFAM" id="SSF53474">
    <property type="entry name" value="alpha/beta-Hydrolases"/>
    <property type="match status" value="1"/>
</dbReference>
<dbReference type="GO" id="GO:0016787">
    <property type="term" value="F:hydrolase activity"/>
    <property type="evidence" value="ECO:0007669"/>
    <property type="project" value="UniProtKB-KW"/>
</dbReference>
<dbReference type="InterPro" id="IPR029058">
    <property type="entry name" value="AB_hydrolase_fold"/>
</dbReference>
<dbReference type="InterPro" id="IPR019826">
    <property type="entry name" value="Carboxylesterase_B_AS"/>
</dbReference>
<keyword evidence="1" id="KW-0378">Hydrolase</keyword>